<evidence type="ECO:0000256" key="7">
    <source>
        <dbReference type="ARBA" id="ARBA00023004"/>
    </source>
</evidence>
<dbReference type="Pfam" id="PF00034">
    <property type="entry name" value="Cytochrom_C"/>
    <property type="match status" value="1"/>
</dbReference>
<feature type="region of interest" description="Disordered" evidence="9">
    <location>
        <begin position="62"/>
        <end position="88"/>
    </location>
</feature>
<evidence type="ECO:0000256" key="2">
    <source>
        <dbReference type="ARBA" id="ARBA00022448"/>
    </source>
</evidence>
<reference evidence="12" key="1">
    <citation type="submission" date="2021-08" db="EMBL/GenBank/DDBJ databases">
        <authorList>
            <person name="Nwanade C."/>
            <person name="Wang M."/>
            <person name="Masoudi A."/>
            <person name="Yu Z."/>
            <person name="Liu J."/>
        </authorList>
    </citation>
    <scope>NUCLEOTIDE SEQUENCE</scope>
    <source>
        <strain evidence="12">S056</strain>
    </source>
</reference>
<feature type="compositionally biased region" description="Polar residues" evidence="9">
    <location>
        <begin position="63"/>
        <end position="73"/>
    </location>
</feature>
<evidence type="ECO:0000313" key="12">
    <source>
        <dbReference type="EMBL" id="UWP95450.1"/>
    </source>
</evidence>
<dbReference type="RefSeq" id="WP_259806063.1">
    <property type="nucleotide sequence ID" value="NZ_CP080776.1"/>
</dbReference>
<evidence type="ECO:0000313" key="13">
    <source>
        <dbReference type="Proteomes" id="UP001057991"/>
    </source>
</evidence>
<evidence type="ECO:0000256" key="3">
    <source>
        <dbReference type="ARBA" id="ARBA00022617"/>
    </source>
</evidence>
<dbReference type="InterPro" id="IPR009056">
    <property type="entry name" value="Cyt_c-like_dom"/>
</dbReference>
<keyword evidence="5 8" id="KW-0479">Metal-binding</keyword>
<dbReference type="GO" id="GO:0020037">
    <property type="term" value="F:heme binding"/>
    <property type="evidence" value="ECO:0007669"/>
    <property type="project" value="InterPro"/>
</dbReference>
<dbReference type="GO" id="GO:0005506">
    <property type="term" value="F:iron ion binding"/>
    <property type="evidence" value="ECO:0007669"/>
    <property type="project" value="InterPro"/>
</dbReference>
<evidence type="ECO:0000259" key="11">
    <source>
        <dbReference type="PROSITE" id="PS51007"/>
    </source>
</evidence>
<keyword evidence="3 8" id="KW-0349">Heme</keyword>
<proteinExistence type="predicted"/>
<keyword evidence="7 8" id="KW-0408">Iron</keyword>
<organism evidence="12 13">
    <name type="scientific">Aliiroseovarius crassostreae</name>
    <dbReference type="NCBI Taxonomy" id="154981"/>
    <lineage>
        <taxon>Bacteria</taxon>
        <taxon>Pseudomonadati</taxon>
        <taxon>Pseudomonadota</taxon>
        <taxon>Alphaproteobacteria</taxon>
        <taxon>Rhodobacterales</taxon>
        <taxon>Paracoccaceae</taxon>
        <taxon>Aliiroseovarius</taxon>
    </lineage>
</organism>
<evidence type="ECO:0000256" key="4">
    <source>
        <dbReference type="ARBA" id="ARBA00022660"/>
    </source>
</evidence>
<feature type="domain" description="Cytochrome c" evidence="11">
    <location>
        <begin position="40"/>
        <end position="142"/>
    </location>
</feature>
<dbReference type="EMBL" id="CP080776">
    <property type="protein sequence ID" value="UWP95450.1"/>
    <property type="molecule type" value="Genomic_DNA"/>
</dbReference>
<keyword evidence="4" id="KW-0679">Respiratory chain</keyword>
<sequence length="163" mass="17103">MKKLVFLALAAAALGGLGAFTFLTDTPAGQAGPPRQPAGSDIAAGKVLYADVCASCHGAELQGQPNWRGQNEDGTVPAPPHDETGHTWHHGDALLFDYTKQGGQAALSARGVSGFASGMPGFGESLSDQQIWDILAFIKSTWPERIRDMQATRTEAEQAQAGL</sequence>
<dbReference type="PROSITE" id="PS51007">
    <property type="entry name" value="CYTC"/>
    <property type="match status" value="1"/>
</dbReference>
<evidence type="ECO:0000256" key="8">
    <source>
        <dbReference type="PROSITE-ProRule" id="PRU00433"/>
    </source>
</evidence>
<dbReference type="Proteomes" id="UP001057991">
    <property type="component" value="Chromosome"/>
</dbReference>
<evidence type="ECO:0000256" key="1">
    <source>
        <dbReference type="ARBA" id="ARBA00001926"/>
    </source>
</evidence>
<protein>
    <submittedName>
        <fullName evidence="12">Cytochrome c</fullName>
    </submittedName>
</protein>
<evidence type="ECO:0000256" key="5">
    <source>
        <dbReference type="ARBA" id="ARBA00022723"/>
    </source>
</evidence>
<dbReference type="InterPro" id="IPR051459">
    <property type="entry name" value="Cytochrome_c-type_DH"/>
</dbReference>
<dbReference type="PANTHER" id="PTHR35008">
    <property type="entry name" value="BLL4482 PROTEIN-RELATED"/>
    <property type="match status" value="1"/>
</dbReference>
<evidence type="ECO:0000256" key="6">
    <source>
        <dbReference type="ARBA" id="ARBA00022982"/>
    </source>
</evidence>
<keyword evidence="6" id="KW-0249">Electron transport</keyword>
<feature type="chain" id="PRO_5040419849" evidence="10">
    <location>
        <begin position="20"/>
        <end position="163"/>
    </location>
</feature>
<keyword evidence="10" id="KW-0732">Signal</keyword>
<name>A0A9Q9HDR8_9RHOB</name>
<dbReference type="InterPro" id="IPR008168">
    <property type="entry name" value="Cyt_C_IC"/>
</dbReference>
<evidence type="ECO:0000256" key="9">
    <source>
        <dbReference type="SAM" id="MobiDB-lite"/>
    </source>
</evidence>
<feature type="signal peptide" evidence="10">
    <location>
        <begin position="1"/>
        <end position="19"/>
    </location>
</feature>
<dbReference type="SUPFAM" id="SSF46626">
    <property type="entry name" value="Cytochrome c"/>
    <property type="match status" value="1"/>
</dbReference>
<dbReference type="PANTHER" id="PTHR35008:SF4">
    <property type="entry name" value="BLL4482 PROTEIN"/>
    <property type="match status" value="1"/>
</dbReference>
<dbReference type="InterPro" id="IPR036909">
    <property type="entry name" value="Cyt_c-like_dom_sf"/>
</dbReference>
<accession>A0A9Q9HDR8</accession>
<evidence type="ECO:0000256" key="10">
    <source>
        <dbReference type="SAM" id="SignalP"/>
    </source>
</evidence>
<dbReference type="PRINTS" id="PR00605">
    <property type="entry name" value="CYTCHROMECIC"/>
</dbReference>
<comment type="cofactor">
    <cofactor evidence="1">
        <name>heme c</name>
        <dbReference type="ChEBI" id="CHEBI:61717"/>
    </cofactor>
</comment>
<gene>
    <name evidence="12" type="ORF">K3X48_00055</name>
</gene>
<keyword evidence="2" id="KW-0813">Transport</keyword>
<dbReference type="Gene3D" id="1.10.760.10">
    <property type="entry name" value="Cytochrome c-like domain"/>
    <property type="match status" value="1"/>
</dbReference>
<dbReference type="GO" id="GO:0009055">
    <property type="term" value="F:electron transfer activity"/>
    <property type="evidence" value="ECO:0007669"/>
    <property type="project" value="InterPro"/>
</dbReference>
<dbReference type="AlphaFoldDB" id="A0A9Q9HDR8"/>